<accession>A0A180G081</accession>
<proteinExistence type="predicted"/>
<sequence length="307" mass="33174">MVFTNENTSFKTRAVQVLLLYCILLNPVDAMSMALKSATGGDGLGTVVGGLKRVDNLNLVAGAGKGLGSTAQDSTKLGDTGTTTLDLAAMREGSAAKSLAQTAEPAKVTDGASKVAHLNDGRMVPFDEPRVQSTQQKIAELDEKLKTLKQENDESGAIDMYEGILHQLQNARLAKEQKASKVAQAPEVTQAPEVAKAAKVTKPRKWAPALKDINEEETLPDVEAAPLANVKGSDRVRLPVPRKNQLAFAQPERYTFKGLSHLFPKMASTSKKSRIPAEITTINRFVTPKELSLVNRFSRSNRVARLE</sequence>
<evidence type="ECO:0000313" key="3">
    <source>
        <dbReference type="EMBL" id="OAV86105.1"/>
    </source>
</evidence>
<dbReference type="EMBL" id="ADAS02001680">
    <property type="protein sequence ID" value="OAV86105.1"/>
    <property type="molecule type" value="Genomic_DNA"/>
</dbReference>
<dbReference type="VEuPathDB" id="FungiDB:PTTG_10186"/>
<keyword evidence="5" id="KW-1185">Reference proteome</keyword>
<feature type="non-terminal residue" evidence="3">
    <location>
        <position position="307"/>
    </location>
</feature>
<dbReference type="Proteomes" id="UP000005240">
    <property type="component" value="Unassembled WGS sequence"/>
</dbReference>
<reference evidence="4 5" key="3">
    <citation type="journal article" date="2017" name="G3 (Bethesda)">
        <title>Comparative analysis highlights variable genome content of wheat rusts and divergence of the mating loci.</title>
        <authorList>
            <person name="Cuomo C.A."/>
            <person name="Bakkeren G."/>
            <person name="Khalil H.B."/>
            <person name="Panwar V."/>
            <person name="Joly D."/>
            <person name="Linning R."/>
            <person name="Sakthikumar S."/>
            <person name="Song X."/>
            <person name="Adiconis X."/>
            <person name="Fan L."/>
            <person name="Goldberg J.M."/>
            <person name="Levin J.Z."/>
            <person name="Young S."/>
            <person name="Zeng Q."/>
            <person name="Anikster Y."/>
            <person name="Bruce M."/>
            <person name="Wang M."/>
            <person name="Yin C."/>
            <person name="McCallum B."/>
            <person name="Szabo L.J."/>
            <person name="Hulbert S."/>
            <person name="Chen X."/>
            <person name="Fellers J.P."/>
        </authorList>
    </citation>
    <scope>NUCLEOTIDE SEQUENCE</scope>
    <source>
        <strain evidence="4">isolate 1-1 / race 1 (BBBD)</strain>
        <strain evidence="5">Isolate 1-1 / race 1 (BBBD)</strain>
    </source>
</reference>
<evidence type="ECO:0000256" key="1">
    <source>
        <dbReference type="SAM" id="Coils"/>
    </source>
</evidence>
<feature type="coiled-coil region" evidence="1">
    <location>
        <begin position="131"/>
        <end position="158"/>
    </location>
</feature>
<reference evidence="3" key="1">
    <citation type="submission" date="2009-11" db="EMBL/GenBank/DDBJ databases">
        <authorList>
            <consortium name="The Broad Institute Genome Sequencing Platform"/>
            <person name="Ward D."/>
            <person name="Feldgarden M."/>
            <person name="Earl A."/>
            <person name="Young S.K."/>
            <person name="Zeng Q."/>
            <person name="Koehrsen M."/>
            <person name="Alvarado L."/>
            <person name="Berlin A."/>
            <person name="Bochicchio J."/>
            <person name="Borenstein D."/>
            <person name="Chapman S.B."/>
            <person name="Chen Z."/>
            <person name="Engels R."/>
            <person name="Freedman E."/>
            <person name="Gellesch M."/>
            <person name="Goldberg J."/>
            <person name="Griggs A."/>
            <person name="Gujja S."/>
            <person name="Heilman E."/>
            <person name="Heiman D."/>
            <person name="Hepburn T."/>
            <person name="Howarth C."/>
            <person name="Jen D."/>
            <person name="Larson L."/>
            <person name="Lewis B."/>
            <person name="Mehta T."/>
            <person name="Park D."/>
            <person name="Pearson M."/>
            <person name="Roberts A."/>
            <person name="Saif S."/>
            <person name="Shea T."/>
            <person name="Shenoy N."/>
            <person name="Sisk P."/>
            <person name="Stolte C."/>
            <person name="Sykes S."/>
            <person name="Thomson T."/>
            <person name="Walk T."/>
            <person name="White J."/>
            <person name="Yandava C."/>
            <person name="Izard J."/>
            <person name="Baranova O.V."/>
            <person name="Blanton J.M."/>
            <person name="Tanner A.C."/>
            <person name="Dewhirst F.E."/>
            <person name="Haas B."/>
            <person name="Nusbaum C."/>
            <person name="Birren B."/>
        </authorList>
    </citation>
    <scope>NUCLEOTIDE SEQUENCE [LARGE SCALE GENOMIC DNA]</scope>
    <source>
        <strain evidence="3">1-1 BBBD Race 1</strain>
    </source>
</reference>
<protein>
    <submittedName>
        <fullName evidence="3 4">Uncharacterized protein</fullName>
    </submittedName>
</protein>
<organism evidence="3">
    <name type="scientific">Puccinia triticina (isolate 1-1 / race 1 (BBBD))</name>
    <name type="common">Brown leaf rust fungus</name>
    <dbReference type="NCBI Taxonomy" id="630390"/>
    <lineage>
        <taxon>Eukaryota</taxon>
        <taxon>Fungi</taxon>
        <taxon>Dikarya</taxon>
        <taxon>Basidiomycota</taxon>
        <taxon>Pucciniomycotina</taxon>
        <taxon>Pucciniomycetes</taxon>
        <taxon>Pucciniales</taxon>
        <taxon>Pucciniaceae</taxon>
        <taxon>Puccinia</taxon>
    </lineage>
</organism>
<gene>
    <name evidence="3" type="ORF">PTTG_10186</name>
</gene>
<feature type="signal peptide" evidence="2">
    <location>
        <begin position="1"/>
        <end position="30"/>
    </location>
</feature>
<reference evidence="4" key="4">
    <citation type="submission" date="2025-05" db="UniProtKB">
        <authorList>
            <consortium name="EnsemblFungi"/>
        </authorList>
    </citation>
    <scope>IDENTIFICATION</scope>
    <source>
        <strain evidence="4">isolate 1-1 / race 1 (BBBD)</strain>
    </source>
</reference>
<reference evidence="3" key="2">
    <citation type="submission" date="2016-05" db="EMBL/GenBank/DDBJ databases">
        <title>Comparative analysis highlights variable genome content of wheat rusts and divergence of the mating loci.</title>
        <authorList>
            <person name="Cuomo C.A."/>
            <person name="Bakkeren G."/>
            <person name="Szabo L."/>
            <person name="Khalil H."/>
            <person name="Joly D."/>
            <person name="Goldberg J."/>
            <person name="Young S."/>
            <person name="Zeng Q."/>
            <person name="Fellers J."/>
        </authorList>
    </citation>
    <scope>NUCLEOTIDE SEQUENCE [LARGE SCALE GENOMIC DNA]</scope>
    <source>
        <strain evidence="3">1-1 BBBD Race 1</strain>
    </source>
</reference>
<feature type="chain" id="PRO_5008109474" evidence="2">
    <location>
        <begin position="31"/>
        <end position="307"/>
    </location>
</feature>
<keyword evidence="1" id="KW-0175">Coiled coil</keyword>
<keyword evidence="2" id="KW-0732">Signal</keyword>
<dbReference type="AlphaFoldDB" id="A0A180G081"/>
<dbReference type="EnsemblFungi" id="PTTG_10186-t43_1">
    <property type="protein sequence ID" value="PTTG_10186-t43_1-p1"/>
    <property type="gene ID" value="PTTG_10186"/>
</dbReference>
<evidence type="ECO:0000256" key="2">
    <source>
        <dbReference type="SAM" id="SignalP"/>
    </source>
</evidence>
<evidence type="ECO:0000313" key="4">
    <source>
        <dbReference type="EnsemblFungi" id="PTTG_10186-t43_1-p1"/>
    </source>
</evidence>
<name>A0A180G081_PUCT1</name>
<evidence type="ECO:0000313" key="5">
    <source>
        <dbReference type="Proteomes" id="UP000005240"/>
    </source>
</evidence>